<dbReference type="InterPro" id="IPR000225">
    <property type="entry name" value="Armadillo"/>
</dbReference>
<feature type="non-terminal residue" evidence="4">
    <location>
        <position position="1"/>
    </location>
</feature>
<comment type="subcellular location">
    <subcellularLocation>
        <location evidence="1">Cytoplasm</location>
    </subcellularLocation>
</comment>
<keyword evidence="2" id="KW-0963">Cytoplasm</keyword>
<dbReference type="InterPro" id="IPR016024">
    <property type="entry name" value="ARM-type_fold"/>
</dbReference>
<dbReference type="Proteomes" id="UP000694865">
    <property type="component" value="Unplaced"/>
</dbReference>
<dbReference type="RefSeq" id="XP_006813831.1">
    <property type="nucleotide sequence ID" value="XM_006813768.1"/>
</dbReference>
<evidence type="ECO:0000256" key="2">
    <source>
        <dbReference type="ARBA" id="ARBA00022490"/>
    </source>
</evidence>
<evidence type="ECO:0000313" key="4">
    <source>
        <dbReference type="RefSeq" id="XP_006813831.1"/>
    </source>
</evidence>
<dbReference type="PANTHER" id="PTHR45994:SF1">
    <property type="entry name" value="FI21225P1"/>
    <property type="match status" value="1"/>
</dbReference>
<evidence type="ECO:0000256" key="1">
    <source>
        <dbReference type="ARBA" id="ARBA00004496"/>
    </source>
</evidence>
<dbReference type="InterPro" id="IPR011989">
    <property type="entry name" value="ARM-like"/>
</dbReference>
<dbReference type="SMART" id="SM00185">
    <property type="entry name" value="ARM"/>
    <property type="match status" value="4"/>
</dbReference>
<keyword evidence="3" id="KW-1185">Reference proteome</keyword>
<reference evidence="4" key="1">
    <citation type="submission" date="2025-08" db="UniProtKB">
        <authorList>
            <consortium name="RefSeq"/>
        </authorList>
    </citation>
    <scope>IDENTIFICATION</scope>
    <source>
        <tissue evidence="4">Testes</tissue>
    </source>
</reference>
<dbReference type="Gene3D" id="1.25.10.10">
    <property type="entry name" value="Leucine-rich Repeat Variant"/>
    <property type="match status" value="1"/>
</dbReference>
<gene>
    <name evidence="4" type="primary">LOC100313761</name>
</gene>
<dbReference type="PANTHER" id="PTHR45994">
    <property type="entry name" value="FI21225P1"/>
    <property type="match status" value="1"/>
</dbReference>
<accession>A0ABM0M1E0</accession>
<dbReference type="GeneID" id="100313761"/>
<proteinExistence type="predicted"/>
<evidence type="ECO:0000313" key="3">
    <source>
        <dbReference type="Proteomes" id="UP000694865"/>
    </source>
</evidence>
<protein>
    <submittedName>
        <fullName evidence="4">Protein unc-45 homolog B</fullName>
    </submittedName>
</protein>
<sequence length="267" mass="29617">TFLALTENEKDRGLIIQQGGAKACILLANNGNEEGKTQAAQALAKIAITNNPEIAFPGQRCLEVVRPLIQLLHVEKTGLQNFESLMALTNLAQVSDSVRNRIVKEKGIPAIENYLFEDHDMIRRAAAECMCNLIVNEEVFESHLRENDKVKLLTVLCGMEDPDLVQACAGTLAILSHNEIACKKITAVSTYFDSFLHHIRGVIFNLYCICSIESTSQIRAHINLKMHLLYAGYCFAIYTCNTNGTNTACDICDIICSQCFDHHLCVP</sequence>
<name>A0ABM0M1E0_SACKO</name>
<organism evidence="3 4">
    <name type="scientific">Saccoglossus kowalevskii</name>
    <name type="common">Acorn worm</name>
    <dbReference type="NCBI Taxonomy" id="10224"/>
    <lineage>
        <taxon>Eukaryota</taxon>
        <taxon>Metazoa</taxon>
        <taxon>Hemichordata</taxon>
        <taxon>Enteropneusta</taxon>
        <taxon>Harrimaniidae</taxon>
        <taxon>Saccoglossus</taxon>
    </lineage>
</organism>
<dbReference type="SUPFAM" id="SSF48371">
    <property type="entry name" value="ARM repeat"/>
    <property type="match status" value="1"/>
</dbReference>